<keyword evidence="3" id="KW-0067">ATP-binding</keyword>
<dbReference type="Proteomes" id="UP000001997">
    <property type="component" value="Unassembled WGS sequence"/>
</dbReference>
<dbReference type="RefSeq" id="XP_001485721.2">
    <property type="nucleotide sequence ID" value="XM_001485671.1"/>
</dbReference>
<dbReference type="OMA" id="KCQTHEL"/>
<dbReference type="InterPro" id="IPR000330">
    <property type="entry name" value="SNF2_N"/>
</dbReference>
<dbReference type="Gene3D" id="3.40.50.300">
    <property type="entry name" value="P-loop containing nucleotide triphosphate hydrolases"/>
    <property type="match status" value="1"/>
</dbReference>
<evidence type="ECO:0000256" key="4">
    <source>
        <dbReference type="SAM" id="MobiDB-lite"/>
    </source>
</evidence>
<dbReference type="Pfam" id="PF00176">
    <property type="entry name" value="SNF2-rel_dom"/>
    <property type="match status" value="1"/>
</dbReference>
<feature type="compositionally biased region" description="Polar residues" evidence="4">
    <location>
        <begin position="231"/>
        <end position="243"/>
    </location>
</feature>
<dbReference type="PANTHER" id="PTHR45629">
    <property type="entry name" value="SNF2/RAD54 FAMILY MEMBER"/>
    <property type="match status" value="1"/>
</dbReference>
<dbReference type="CDD" id="cd18793">
    <property type="entry name" value="SF2_C_SNF"/>
    <property type="match status" value="1"/>
</dbReference>
<evidence type="ECO:0000259" key="6">
    <source>
        <dbReference type="PROSITE" id="PS51194"/>
    </source>
</evidence>
<dbReference type="EMBL" id="CH408156">
    <property type="protein sequence ID" value="EDK37294.2"/>
    <property type="molecule type" value="Genomic_DNA"/>
</dbReference>
<dbReference type="InterPro" id="IPR014001">
    <property type="entry name" value="Helicase_ATP-bd"/>
</dbReference>
<evidence type="ECO:0000256" key="1">
    <source>
        <dbReference type="ARBA" id="ARBA00022741"/>
    </source>
</evidence>
<dbReference type="GO" id="GO:0045144">
    <property type="term" value="P:meiotic sister chromatid segregation"/>
    <property type="evidence" value="ECO:0007669"/>
    <property type="project" value="EnsemblFungi"/>
</dbReference>
<accession>A5DDP1</accession>
<dbReference type="GO" id="GO:0005634">
    <property type="term" value="C:nucleus"/>
    <property type="evidence" value="ECO:0007669"/>
    <property type="project" value="TreeGrafter"/>
</dbReference>
<dbReference type="VEuPathDB" id="FungiDB:PGUG_01392"/>
<organism evidence="7 8">
    <name type="scientific">Meyerozyma guilliermondii (strain ATCC 6260 / CBS 566 / DSM 6381 / JCM 1539 / NBRC 10279 / NRRL Y-324)</name>
    <name type="common">Yeast</name>
    <name type="synonym">Candida guilliermondii</name>
    <dbReference type="NCBI Taxonomy" id="294746"/>
    <lineage>
        <taxon>Eukaryota</taxon>
        <taxon>Fungi</taxon>
        <taxon>Dikarya</taxon>
        <taxon>Ascomycota</taxon>
        <taxon>Saccharomycotina</taxon>
        <taxon>Pichiomycetes</taxon>
        <taxon>Debaryomycetaceae</taxon>
        <taxon>Meyerozyma</taxon>
    </lineage>
</organism>
<dbReference type="Gene3D" id="1.20.120.850">
    <property type="entry name" value="SWI2/SNF2 ATPases, N-terminal domain"/>
    <property type="match status" value="1"/>
</dbReference>
<dbReference type="InParanoid" id="A5DDP1"/>
<dbReference type="SMART" id="SM00490">
    <property type="entry name" value="HELICc"/>
    <property type="match status" value="1"/>
</dbReference>
<feature type="region of interest" description="Disordered" evidence="4">
    <location>
        <begin position="96"/>
        <end position="115"/>
    </location>
</feature>
<dbReference type="GO" id="GO:0015616">
    <property type="term" value="F:DNA translocase activity"/>
    <property type="evidence" value="ECO:0007669"/>
    <property type="project" value="EnsemblFungi"/>
</dbReference>
<dbReference type="SUPFAM" id="SSF52540">
    <property type="entry name" value="P-loop containing nucleoside triphosphate hydrolases"/>
    <property type="match status" value="2"/>
</dbReference>
<proteinExistence type="predicted"/>
<dbReference type="KEGG" id="pgu:PGUG_01392"/>
<feature type="compositionally biased region" description="Low complexity" evidence="4">
    <location>
        <begin position="52"/>
        <end position="70"/>
    </location>
</feature>
<dbReference type="AlphaFoldDB" id="A5DDP1"/>
<dbReference type="GO" id="GO:0000724">
    <property type="term" value="P:double-strand break repair via homologous recombination"/>
    <property type="evidence" value="ECO:0007669"/>
    <property type="project" value="TreeGrafter"/>
</dbReference>
<dbReference type="GO" id="GO:0005524">
    <property type="term" value="F:ATP binding"/>
    <property type="evidence" value="ECO:0007669"/>
    <property type="project" value="InterPro"/>
</dbReference>
<dbReference type="SMART" id="SM00487">
    <property type="entry name" value="DEXDc"/>
    <property type="match status" value="1"/>
</dbReference>
<feature type="compositionally biased region" description="Low complexity" evidence="4">
    <location>
        <begin position="96"/>
        <end position="110"/>
    </location>
</feature>
<dbReference type="PROSITE" id="PS51194">
    <property type="entry name" value="HELICASE_CTER"/>
    <property type="match status" value="1"/>
</dbReference>
<dbReference type="OrthoDB" id="413460at2759"/>
<feature type="compositionally biased region" description="Polar residues" evidence="4">
    <location>
        <begin position="195"/>
        <end position="209"/>
    </location>
</feature>
<evidence type="ECO:0008006" key="9">
    <source>
        <dbReference type="Google" id="ProtNLM"/>
    </source>
</evidence>
<feature type="region of interest" description="Disordered" evidence="4">
    <location>
        <begin position="1"/>
        <end position="90"/>
    </location>
</feature>
<dbReference type="CDD" id="cd18004">
    <property type="entry name" value="DEXHc_RAD54"/>
    <property type="match status" value="1"/>
</dbReference>
<evidence type="ECO:0000256" key="2">
    <source>
        <dbReference type="ARBA" id="ARBA00022801"/>
    </source>
</evidence>
<dbReference type="PROSITE" id="PS51192">
    <property type="entry name" value="HELICASE_ATP_BIND_1"/>
    <property type="match status" value="1"/>
</dbReference>
<dbReference type="GeneID" id="5128306"/>
<dbReference type="GO" id="GO:0007131">
    <property type="term" value="P:reciprocal meiotic recombination"/>
    <property type="evidence" value="ECO:0007669"/>
    <property type="project" value="EnsemblFungi"/>
</dbReference>
<reference evidence="7 8" key="1">
    <citation type="journal article" date="2009" name="Nature">
        <title>Evolution of pathogenicity and sexual reproduction in eight Candida genomes.</title>
        <authorList>
            <person name="Butler G."/>
            <person name="Rasmussen M.D."/>
            <person name="Lin M.F."/>
            <person name="Santos M.A."/>
            <person name="Sakthikumar S."/>
            <person name="Munro C.A."/>
            <person name="Rheinbay E."/>
            <person name="Grabherr M."/>
            <person name="Forche A."/>
            <person name="Reedy J.L."/>
            <person name="Agrafioti I."/>
            <person name="Arnaud M.B."/>
            <person name="Bates S."/>
            <person name="Brown A.J."/>
            <person name="Brunke S."/>
            <person name="Costanzo M.C."/>
            <person name="Fitzpatrick D.A."/>
            <person name="de Groot P.W."/>
            <person name="Harris D."/>
            <person name="Hoyer L.L."/>
            <person name="Hube B."/>
            <person name="Klis F.M."/>
            <person name="Kodira C."/>
            <person name="Lennard N."/>
            <person name="Logue M.E."/>
            <person name="Martin R."/>
            <person name="Neiman A.M."/>
            <person name="Nikolaou E."/>
            <person name="Quail M.A."/>
            <person name="Quinn J."/>
            <person name="Santos M.C."/>
            <person name="Schmitzberger F.F."/>
            <person name="Sherlock G."/>
            <person name="Shah P."/>
            <person name="Silverstein K.A."/>
            <person name="Skrzypek M.S."/>
            <person name="Soll D."/>
            <person name="Staggs R."/>
            <person name="Stansfield I."/>
            <person name="Stumpf M.P."/>
            <person name="Sudbery P.E."/>
            <person name="Srikantha T."/>
            <person name="Zeng Q."/>
            <person name="Berman J."/>
            <person name="Berriman M."/>
            <person name="Heitman J."/>
            <person name="Gow N.A."/>
            <person name="Lorenz M.C."/>
            <person name="Birren B.W."/>
            <person name="Kellis M."/>
            <person name="Cuomo C.A."/>
        </authorList>
    </citation>
    <scope>NUCLEOTIDE SEQUENCE [LARGE SCALE GENOMIC DNA]</scope>
    <source>
        <strain evidence="8">ATCC 6260 / CBS 566 / DSM 6381 / JCM 1539 / NBRC 10279 / NRRL Y-324</strain>
    </source>
</reference>
<dbReference type="GO" id="GO:0032392">
    <property type="term" value="P:DNA geometric change"/>
    <property type="evidence" value="ECO:0007669"/>
    <property type="project" value="EnsemblFungi"/>
</dbReference>
<dbReference type="InterPro" id="IPR038718">
    <property type="entry name" value="SNF2-like_sf"/>
</dbReference>
<dbReference type="GO" id="GO:0030491">
    <property type="term" value="P:heteroduplex formation"/>
    <property type="evidence" value="ECO:0007669"/>
    <property type="project" value="EnsemblFungi"/>
</dbReference>
<dbReference type="InterPro" id="IPR049730">
    <property type="entry name" value="SNF2/RAD54-like_C"/>
</dbReference>
<keyword evidence="8" id="KW-1185">Reference proteome</keyword>
<protein>
    <recommendedName>
        <fullName evidence="9">DNA repair and recombination protein RDH54</fullName>
    </recommendedName>
</protein>
<dbReference type="HOGENOM" id="CLU_000315_10_1_1"/>
<dbReference type="GO" id="GO:0003690">
    <property type="term" value="F:double-stranded DNA binding"/>
    <property type="evidence" value="ECO:0007669"/>
    <property type="project" value="EnsemblFungi"/>
</dbReference>
<name>A5DDP1_PICGU</name>
<evidence type="ECO:0000259" key="5">
    <source>
        <dbReference type="PROSITE" id="PS51192"/>
    </source>
</evidence>
<feature type="domain" description="Helicase ATP-binding" evidence="5">
    <location>
        <begin position="280"/>
        <end position="453"/>
    </location>
</feature>
<sequence>MKRGPSAPFRPPRPFIQGGDESKTKTFGKLKSSPTGKRRSNVNEDDPTITANNSPKKLPKTSNKPPTSTPDIKIAPGSNSQNSISRKRQQLHSIYSSTLSHSSPPSSNETSTRRFAVQWRKTSNRKNKTWEGDGILLVMVDSMSLKLDSKSREIARARHTNIDGIIKLGGYEAEIDYEISAVTDGESISREPASRSASMTSSQNSSGLSSEFKPVIPSLKSAPHARDPLSDVTNNKIQKQQPVFKQNYQNSGIDIDSKLDSVLRPHQKEAVAFLHECVTGQRSYQGKGALLADEMGLGKTLSTIALIWKLVRRNSDGVQVCNKVLIVCPVTLIANWNREFKKWIDINRLGVLSINGKQGAAADKQDIKNFGKNRVYNVLIMGYEKVLTCASELSEIKFDLLVCDEGHRLKSSTNKVLKVLKHLDVEKKIVLTGTPIQNDLVEFFTIVDFINPGILGSFSSFQKDYIRHILRSRDVNCTNKEIIDRGDLLSSKLIALTNEFTLRRTSDILSSFLTTKTDVILFCKPTTLQLSLFEDIKRSKTFKASYSGSRGGILGLITLFKKICNSPSLLAPEGKVEESELSGSDFGLNVELNNKTSGKLLVLIPLLLEIQRLGEKVVLVSNYTQTLKLLEQSVNKLNMKSLRLDGTTANKERDKLVNQFNKSSAESTMIFLLSAKAGGVGLNLVGASRLILFDNDWNPSVDLQAMARIHRDGQKRPVFIYRLLTTGCIDEKIFQRQLMKNNLSDKFLDNKVDSKTDVFDSDDLKDLFSVSETSSSTHDLLECECGGDGELAEVPLEDSSENSSEDLTSSQLGYISALDFKQEDKRPKARKDNMRRALQDYRHFDVKEGHFCEDEAVNEIVNNMKKKGIPSPITFVMTKTSGMKEVEA</sequence>
<dbReference type="InterPro" id="IPR050496">
    <property type="entry name" value="SNF2_RAD54_helicase_repair"/>
</dbReference>
<dbReference type="InterPro" id="IPR001650">
    <property type="entry name" value="Helicase_C-like"/>
</dbReference>
<dbReference type="Pfam" id="PF00271">
    <property type="entry name" value="Helicase_C"/>
    <property type="match status" value="1"/>
</dbReference>
<dbReference type="FunCoup" id="A5DDP1">
    <property type="interactions" value="53"/>
</dbReference>
<dbReference type="GO" id="GO:0016787">
    <property type="term" value="F:hydrolase activity"/>
    <property type="evidence" value="ECO:0007669"/>
    <property type="project" value="UniProtKB-KW"/>
</dbReference>
<evidence type="ECO:0000256" key="3">
    <source>
        <dbReference type="ARBA" id="ARBA00022840"/>
    </source>
</evidence>
<keyword evidence="2" id="KW-0378">Hydrolase</keyword>
<dbReference type="STRING" id="294746.A5DDP1"/>
<dbReference type="InterPro" id="IPR027417">
    <property type="entry name" value="P-loop_NTPase"/>
</dbReference>
<feature type="region of interest" description="Disordered" evidence="4">
    <location>
        <begin position="186"/>
        <end position="243"/>
    </location>
</feature>
<evidence type="ECO:0000313" key="8">
    <source>
        <dbReference type="Proteomes" id="UP000001997"/>
    </source>
</evidence>
<dbReference type="PANTHER" id="PTHR45629:SF7">
    <property type="entry name" value="DNA EXCISION REPAIR PROTEIN ERCC-6-RELATED"/>
    <property type="match status" value="1"/>
</dbReference>
<gene>
    <name evidence="7" type="ORF">PGUG_01392</name>
</gene>
<feature type="domain" description="Helicase C-terminal" evidence="6">
    <location>
        <begin position="609"/>
        <end position="759"/>
    </location>
</feature>
<keyword evidence="1" id="KW-0547">Nucleotide-binding</keyword>
<dbReference type="eggNOG" id="KOG0390">
    <property type="taxonomic scope" value="Eukaryota"/>
</dbReference>
<evidence type="ECO:0000313" key="7">
    <source>
        <dbReference type="EMBL" id="EDK37294.2"/>
    </source>
</evidence>
<dbReference type="Gene3D" id="3.40.50.10810">
    <property type="entry name" value="Tandem AAA-ATPase domain"/>
    <property type="match status" value="1"/>
</dbReference>